<evidence type="ECO:0000259" key="6">
    <source>
        <dbReference type="Pfam" id="PF00749"/>
    </source>
</evidence>
<comment type="similarity">
    <text evidence="5">Belongs to the class-I aminoacyl-tRNA synthetase family.</text>
</comment>
<reference evidence="7" key="2">
    <citation type="submission" date="2021-02" db="EMBL/GenBank/DDBJ databases">
        <authorList>
            <person name="Kimball J.A."/>
            <person name="Haas M.W."/>
            <person name="Macchietto M."/>
            <person name="Kono T."/>
            <person name="Duquette J."/>
            <person name="Shao M."/>
        </authorList>
    </citation>
    <scope>NUCLEOTIDE SEQUENCE</scope>
    <source>
        <tissue evidence="7">Fresh leaf tissue</tissue>
    </source>
</reference>
<comment type="caution">
    <text evidence="7">The sequence shown here is derived from an EMBL/GenBank/DDBJ whole genome shotgun (WGS) entry which is preliminary data.</text>
</comment>
<feature type="domain" description="Glutamyl/glutaminyl-tRNA synthetase class Ib catalytic" evidence="6">
    <location>
        <begin position="58"/>
        <end position="98"/>
    </location>
</feature>
<keyword evidence="1 5" id="KW-0436">Ligase</keyword>
<sequence>MTPPCPTVFFEEFEGECEVESGVDEAKPLAAPTRNSLATGVDVGGEFCPYRQSEHDSLNGQPVYNFCVTVHDATMQISHVIRAEEHLPNTLQQALSLLSIKHLDFQCPHLLMYHLFLLPIEVNCLNVMRLPLWDSTKRWTICLRQWLGASLFGSSNDSSMDMHSDSPVCLIDVL</sequence>
<dbReference type="InterPro" id="IPR049940">
    <property type="entry name" value="GluQ/Sye"/>
</dbReference>
<evidence type="ECO:0000313" key="7">
    <source>
        <dbReference type="EMBL" id="KAG8100492.1"/>
    </source>
</evidence>
<dbReference type="AlphaFoldDB" id="A0A8J5X9L0"/>
<dbReference type="Proteomes" id="UP000729402">
    <property type="component" value="Unassembled WGS sequence"/>
</dbReference>
<proteinExistence type="inferred from homology"/>
<evidence type="ECO:0000313" key="8">
    <source>
        <dbReference type="Proteomes" id="UP000729402"/>
    </source>
</evidence>
<evidence type="ECO:0000256" key="4">
    <source>
        <dbReference type="ARBA" id="ARBA00023146"/>
    </source>
</evidence>
<name>A0A8J5X9L0_ZIZPA</name>
<dbReference type="EMBL" id="JAAALK010000079">
    <property type="protein sequence ID" value="KAG8100492.1"/>
    <property type="molecule type" value="Genomic_DNA"/>
</dbReference>
<accession>A0A8J5X9L0</accession>
<organism evidence="7 8">
    <name type="scientific">Zizania palustris</name>
    <name type="common">Northern wild rice</name>
    <dbReference type="NCBI Taxonomy" id="103762"/>
    <lineage>
        <taxon>Eukaryota</taxon>
        <taxon>Viridiplantae</taxon>
        <taxon>Streptophyta</taxon>
        <taxon>Embryophyta</taxon>
        <taxon>Tracheophyta</taxon>
        <taxon>Spermatophyta</taxon>
        <taxon>Magnoliopsida</taxon>
        <taxon>Liliopsida</taxon>
        <taxon>Poales</taxon>
        <taxon>Poaceae</taxon>
        <taxon>BOP clade</taxon>
        <taxon>Oryzoideae</taxon>
        <taxon>Oryzeae</taxon>
        <taxon>Zizaniinae</taxon>
        <taxon>Zizania</taxon>
    </lineage>
</organism>
<dbReference type="PANTHER" id="PTHR43311:SF2">
    <property type="entry name" value="GLUTAMATE--TRNA LIGASE, MITOCHONDRIAL-RELATED"/>
    <property type="match status" value="1"/>
</dbReference>
<reference evidence="7" key="1">
    <citation type="journal article" date="2021" name="bioRxiv">
        <title>Whole Genome Assembly and Annotation of Northern Wild Rice, Zizania palustris L., Supports a Whole Genome Duplication in the Zizania Genus.</title>
        <authorList>
            <person name="Haas M."/>
            <person name="Kono T."/>
            <person name="Macchietto M."/>
            <person name="Millas R."/>
            <person name="McGilp L."/>
            <person name="Shao M."/>
            <person name="Duquette J."/>
            <person name="Hirsch C.N."/>
            <person name="Kimball J."/>
        </authorList>
    </citation>
    <scope>NUCLEOTIDE SEQUENCE</scope>
    <source>
        <tissue evidence="7">Fresh leaf tissue</tissue>
    </source>
</reference>
<dbReference type="GO" id="GO:0005739">
    <property type="term" value="C:mitochondrion"/>
    <property type="evidence" value="ECO:0007669"/>
    <property type="project" value="TreeGrafter"/>
</dbReference>
<dbReference type="GO" id="GO:0005524">
    <property type="term" value="F:ATP binding"/>
    <property type="evidence" value="ECO:0007669"/>
    <property type="project" value="UniProtKB-KW"/>
</dbReference>
<keyword evidence="3 5" id="KW-0067">ATP-binding</keyword>
<dbReference type="PANTHER" id="PTHR43311">
    <property type="entry name" value="GLUTAMATE--TRNA LIGASE"/>
    <property type="match status" value="1"/>
</dbReference>
<dbReference type="Pfam" id="PF00749">
    <property type="entry name" value="tRNA-synt_1c"/>
    <property type="match status" value="1"/>
</dbReference>
<gene>
    <name evidence="7" type="ORF">GUJ93_ZPchr0013g37968</name>
</gene>
<dbReference type="InterPro" id="IPR020058">
    <property type="entry name" value="Glu/Gln-tRNA-synth_Ib_cat-dom"/>
</dbReference>
<dbReference type="GO" id="GO:0004818">
    <property type="term" value="F:glutamate-tRNA ligase activity"/>
    <property type="evidence" value="ECO:0007669"/>
    <property type="project" value="TreeGrafter"/>
</dbReference>
<dbReference type="GO" id="GO:0006424">
    <property type="term" value="P:glutamyl-tRNA aminoacylation"/>
    <property type="evidence" value="ECO:0007669"/>
    <property type="project" value="TreeGrafter"/>
</dbReference>
<keyword evidence="5" id="KW-0648">Protein biosynthesis</keyword>
<evidence type="ECO:0000256" key="2">
    <source>
        <dbReference type="ARBA" id="ARBA00022741"/>
    </source>
</evidence>
<evidence type="ECO:0000256" key="1">
    <source>
        <dbReference type="ARBA" id="ARBA00022598"/>
    </source>
</evidence>
<keyword evidence="2 5" id="KW-0547">Nucleotide-binding</keyword>
<evidence type="ECO:0000256" key="5">
    <source>
        <dbReference type="RuleBase" id="RU363037"/>
    </source>
</evidence>
<dbReference type="OrthoDB" id="428822at2759"/>
<evidence type="ECO:0000256" key="3">
    <source>
        <dbReference type="ARBA" id="ARBA00022840"/>
    </source>
</evidence>
<protein>
    <recommendedName>
        <fullName evidence="6">Glutamyl/glutaminyl-tRNA synthetase class Ib catalytic domain-containing protein</fullName>
    </recommendedName>
</protein>
<keyword evidence="4 5" id="KW-0030">Aminoacyl-tRNA synthetase</keyword>
<keyword evidence="8" id="KW-1185">Reference proteome</keyword>